<accession>A0A0B6WWW6</accession>
<reference evidence="1 2" key="1">
    <citation type="submission" date="2013-12" db="EMBL/GenBank/DDBJ databases">
        <authorList>
            <person name="Stott M."/>
        </authorList>
    </citation>
    <scope>NUCLEOTIDE SEQUENCE [LARGE SCALE GENOMIC DNA]</scope>
    <source>
        <strain evidence="1 2">K22</strain>
    </source>
</reference>
<dbReference type="Pfam" id="PF10055">
    <property type="entry name" value="DUF2292"/>
    <property type="match status" value="1"/>
</dbReference>
<dbReference type="Proteomes" id="UP000031518">
    <property type="component" value="Unassembled WGS sequence"/>
</dbReference>
<gene>
    <name evidence="1" type="ORF">PYK22_00620</name>
</gene>
<sequence>MGERAPQRLNQTAELPEEIEREILTAIRTIRYGSVEIIIHDSRVVQIERKEKVRFEPSASKGGAAHTTC</sequence>
<dbReference type="InterPro" id="IPR018743">
    <property type="entry name" value="DUF2292"/>
</dbReference>
<dbReference type="EMBL" id="CBXV010000002">
    <property type="protein sequence ID" value="CDM64625.1"/>
    <property type="molecule type" value="Genomic_DNA"/>
</dbReference>
<dbReference type="AlphaFoldDB" id="A0A0B6WWW6"/>
<evidence type="ECO:0000313" key="1">
    <source>
        <dbReference type="EMBL" id="CDM64625.1"/>
    </source>
</evidence>
<dbReference type="STRING" id="454194.PYK22_00620"/>
<dbReference type="RefSeq" id="WP_041974178.1">
    <property type="nucleotide sequence ID" value="NZ_CBXV010000002.1"/>
</dbReference>
<organism evidence="1 2">
    <name type="scientific">Pyrinomonas methylaliphatogenes</name>
    <dbReference type="NCBI Taxonomy" id="454194"/>
    <lineage>
        <taxon>Bacteria</taxon>
        <taxon>Pseudomonadati</taxon>
        <taxon>Acidobacteriota</taxon>
        <taxon>Blastocatellia</taxon>
        <taxon>Blastocatellales</taxon>
        <taxon>Pyrinomonadaceae</taxon>
        <taxon>Pyrinomonas</taxon>
    </lineage>
</organism>
<name>A0A0B6WWW6_9BACT</name>
<dbReference type="OrthoDB" id="2382414at2"/>
<protein>
    <submittedName>
        <fullName evidence="1">Uncharacterized small protein</fullName>
    </submittedName>
</protein>
<evidence type="ECO:0000313" key="2">
    <source>
        <dbReference type="Proteomes" id="UP000031518"/>
    </source>
</evidence>
<reference evidence="1 2" key="2">
    <citation type="submission" date="2015-01" db="EMBL/GenBank/DDBJ databases">
        <title>Complete genome sequence of Pyrinomonas methylaliphatogenes type strain K22T.</title>
        <authorList>
            <person name="Lee K.C.Y."/>
            <person name="Power J.F."/>
            <person name="Dunfield P.F."/>
            <person name="Morgan X.C."/>
            <person name="Huttenhower C."/>
            <person name="Stott M.B."/>
        </authorList>
    </citation>
    <scope>NUCLEOTIDE SEQUENCE [LARGE SCALE GENOMIC DNA]</scope>
    <source>
        <strain evidence="1 2">K22</strain>
    </source>
</reference>
<keyword evidence="2" id="KW-1185">Reference proteome</keyword>
<proteinExistence type="predicted"/>